<feature type="chain" id="PRO_5039092651" evidence="1">
    <location>
        <begin position="26"/>
        <end position="127"/>
    </location>
</feature>
<evidence type="ECO:0000256" key="1">
    <source>
        <dbReference type="SAM" id="SignalP"/>
    </source>
</evidence>
<dbReference type="RefSeq" id="WP_121132922.1">
    <property type="nucleotide sequence ID" value="NZ_JBHUFK010000018.1"/>
</dbReference>
<organism evidence="2 3">
    <name type="scientific">Oceanobacillus bengalensis</name>
    <dbReference type="NCBI Taxonomy" id="1435466"/>
    <lineage>
        <taxon>Bacteria</taxon>
        <taxon>Bacillati</taxon>
        <taxon>Bacillota</taxon>
        <taxon>Bacilli</taxon>
        <taxon>Bacillales</taxon>
        <taxon>Bacillaceae</taxon>
        <taxon>Oceanobacillus</taxon>
    </lineage>
</organism>
<sequence length="127" mass="13494">MNKGLLALITIGLVLVLAACGQTNSSDTDNSNSSQTGEATSNNMVNIKATNWEFDQAEYSVNAGEEVSISLTNNEGMHGIAIDEFDVNIEGDGKASFTPDQPGEYIIYCSIPCGEGHSEMKSTLIVK</sequence>
<evidence type="ECO:0000313" key="3">
    <source>
        <dbReference type="Proteomes" id="UP000281813"/>
    </source>
</evidence>
<dbReference type="AlphaFoldDB" id="A0A494YV61"/>
<keyword evidence="3" id="KW-1185">Reference proteome</keyword>
<dbReference type="SUPFAM" id="SSF49503">
    <property type="entry name" value="Cupredoxins"/>
    <property type="match status" value="1"/>
</dbReference>
<dbReference type="PROSITE" id="PS51257">
    <property type="entry name" value="PROKAR_LIPOPROTEIN"/>
    <property type="match status" value="1"/>
</dbReference>
<protein>
    <submittedName>
        <fullName evidence="2">Cytochrome C oxidase subunit II</fullName>
    </submittedName>
</protein>
<reference evidence="2 3" key="1">
    <citation type="journal article" date="2015" name="Antonie Van Leeuwenhoek">
        <title>Oceanobacillus bengalensis sp. nov., a bacterium isolated from seawater of the Bay of Bengal.</title>
        <authorList>
            <person name="Yongchang O."/>
            <person name="Xiang W."/>
            <person name="Wang G."/>
        </authorList>
    </citation>
    <scope>NUCLEOTIDE SEQUENCE [LARGE SCALE GENOMIC DNA]</scope>
    <source>
        <strain evidence="2 3">MCCC 1K00260</strain>
    </source>
</reference>
<gene>
    <name evidence="2" type="ORF">D8M05_14190</name>
</gene>
<accession>A0A494YV61</accession>
<keyword evidence="1" id="KW-0732">Signal</keyword>
<dbReference type="InterPro" id="IPR008972">
    <property type="entry name" value="Cupredoxin"/>
</dbReference>
<dbReference type="OrthoDB" id="279535at2"/>
<comment type="caution">
    <text evidence="2">The sequence shown here is derived from an EMBL/GenBank/DDBJ whole genome shotgun (WGS) entry which is preliminary data.</text>
</comment>
<proteinExistence type="predicted"/>
<name>A0A494YV61_9BACI</name>
<evidence type="ECO:0000313" key="2">
    <source>
        <dbReference type="EMBL" id="RKQ14012.1"/>
    </source>
</evidence>
<dbReference type="Proteomes" id="UP000281813">
    <property type="component" value="Unassembled WGS sequence"/>
</dbReference>
<dbReference type="EMBL" id="RBZO01000024">
    <property type="protein sequence ID" value="RKQ14012.1"/>
    <property type="molecule type" value="Genomic_DNA"/>
</dbReference>
<feature type="signal peptide" evidence="1">
    <location>
        <begin position="1"/>
        <end position="25"/>
    </location>
</feature>
<dbReference type="Gene3D" id="2.60.40.420">
    <property type="entry name" value="Cupredoxins - blue copper proteins"/>
    <property type="match status" value="1"/>
</dbReference>